<dbReference type="Proteomes" id="UP001519460">
    <property type="component" value="Unassembled WGS sequence"/>
</dbReference>
<sequence length="95" mass="10594">MGSLKSTGGLSRVTGMGEEERFVWLLGMPACTEICAAMQHLTGVRYSGNEQHIDMSKTRQEKDHADTKKIVVCLQQKKMCLGVEENCVKCKWQGC</sequence>
<name>A0ABD0J1R5_9CAEN</name>
<evidence type="ECO:0000313" key="1">
    <source>
        <dbReference type="EMBL" id="KAK7449842.1"/>
    </source>
</evidence>
<reference evidence="1 2" key="1">
    <citation type="journal article" date="2023" name="Sci. Data">
        <title>Genome assembly of the Korean intertidal mud-creeper Batillaria attramentaria.</title>
        <authorList>
            <person name="Patra A.K."/>
            <person name="Ho P.T."/>
            <person name="Jun S."/>
            <person name="Lee S.J."/>
            <person name="Kim Y."/>
            <person name="Won Y.J."/>
        </authorList>
    </citation>
    <scope>NUCLEOTIDE SEQUENCE [LARGE SCALE GENOMIC DNA]</scope>
    <source>
        <strain evidence="1">Wonlab-2016</strain>
    </source>
</reference>
<dbReference type="EMBL" id="JACVVK020000747">
    <property type="protein sequence ID" value="KAK7449842.1"/>
    <property type="molecule type" value="Genomic_DNA"/>
</dbReference>
<dbReference type="AlphaFoldDB" id="A0ABD0J1R5"/>
<protein>
    <submittedName>
        <fullName evidence="1">Uncharacterized protein</fullName>
    </submittedName>
</protein>
<comment type="caution">
    <text evidence="1">The sequence shown here is derived from an EMBL/GenBank/DDBJ whole genome shotgun (WGS) entry which is preliminary data.</text>
</comment>
<keyword evidence="2" id="KW-1185">Reference proteome</keyword>
<accession>A0ABD0J1R5</accession>
<proteinExistence type="predicted"/>
<organism evidence="1 2">
    <name type="scientific">Batillaria attramentaria</name>
    <dbReference type="NCBI Taxonomy" id="370345"/>
    <lineage>
        <taxon>Eukaryota</taxon>
        <taxon>Metazoa</taxon>
        <taxon>Spiralia</taxon>
        <taxon>Lophotrochozoa</taxon>
        <taxon>Mollusca</taxon>
        <taxon>Gastropoda</taxon>
        <taxon>Caenogastropoda</taxon>
        <taxon>Sorbeoconcha</taxon>
        <taxon>Cerithioidea</taxon>
        <taxon>Batillariidae</taxon>
        <taxon>Batillaria</taxon>
    </lineage>
</organism>
<gene>
    <name evidence="1" type="ORF">BaRGS_00039997</name>
</gene>
<evidence type="ECO:0000313" key="2">
    <source>
        <dbReference type="Proteomes" id="UP001519460"/>
    </source>
</evidence>